<reference evidence="1 2" key="1">
    <citation type="submission" date="2022-04" db="EMBL/GenBank/DDBJ databases">
        <title>Spirosoma sp. strain RP8 genome sequencing and assembly.</title>
        <authorList>
            <person name="Jung Y."/>
        </authorList>
    </citation>
    <scope>NUCLEOTIDE SEQUENCE [LARGE SCALE GENOMIC DNA]</scope>
    <source>
        <strain evidence="1 2">RP8</strain>
    </source>
</reference>
<name>A0ABT0HHN8_9BACT</name>
<dbReference type="Gene3D" id="2.60.40.10">
    <property type="entry name" value="Immunoglobulins"/>
    <property type="match status" value="1"/>
</dbReference>
<dbReference type="EMBL" id="JALPRF010000001">
    <property type="protein sequence ID" value="MCK8491676.1"/>
    <property type="molecule type" value="Genomic_DNA"/>
</dbReference>
<keyword evidence="2" id="KW-1185">Reference proteome</keyword>
<gene>
    <name evidence="1" type="ORF">M0L20_07405</name>
</gene>
<proteinExistence type="predicted"/>
<accession>A0ABT0HHN8</accession>
<comment type="caution">
    <text evidence="1">The sequence shown here is derived from an EMBL/GenBank/DDBJ whole genome shotgun (WGS) entry which is preliminary data.</text>
</comment>
<dbReference type="Proteomes" id="UP001202180">
    <property type="component" value="Unassembled WGS sequence"/>
</dbReference>
<dbReference type="InterPro" id="IPR013783">
    <property type="entry name" value="Ig-like_fold"/>
</dbReference>
<evidence type="ECO:0000313" key="2">
    <source>
        <dbReference type="Proteomes" id="UP001202180"/>
    </source>
</evidence>
<evidence type="ECO:0008006" key="3">
    <source>
        <dbReference type="Google" id="ProtNLM"/>
    </source>
</evidence>
<evidence type="ECO:0000313" key="1">
    <source>
        <dbReference type="EMBL" id="MCK8491676.1"/>
    </source>
</evidence>
<protein>
    <recommendedName>
        <fullName evidence="3">T9SS type A sorting domain-containing protein</fullName>
    </recommendedName>
</protein>
<dbReference type="RefSeq" id="WP_248476312.1">
    <property type="nucleotide sequence ID" value="NZ_JALPRF010000001.1"/>
</dbReference>
<sequence>MSTSSNVVASDASPVNVLVPSVGGFPSGQVGKAINVQNWSNANCAGDEYLEISVSPQNGALLTLYTLSFYYSRSAQGPNLIRVRSSVDNFGSDIFNGAITAQAVPYQSVSLSLSGLNSGFTNNAGSVAFRFYGCQRNQINGSMRLDEIVINAQALPVTLVSFGAKPQGEHVQLSWETAWERDADYFDVQRSADAAEFITIGRINAQGNSNLHRYYGFTDGHPVDGANYYRLRQVDTNGQIAYSTITVAVMDNLTPSLEVLGNPASREEIRVSVRNMHQATYRLTTLTGLELPLTLVDQSGGVLLLKPNQPLVPGVYLLWAEAGTKRLIQRIVVN</sequence>
<organism evidence="1 2">
    <name type="scientific">Spirosoma liriopis</name>
    <dbReference type="NCBI Taxonomy" id="2937440"/>
    <lineage>
        <taxon>Bacteria</taxon>
        <taxon>Pseudomonadati</taxon>
        <taxon>Bacteroidota</taxon>
        <taxon>Cytophagia</taxon>
        <taxon>Cytophagales</taxon>
        <taxon>Cytophagaceae</taxon>
        <taxon>Spirosoma</taxon>
    </lineage>
</organism>